<dbReference type="Pfam" id="PF00126">
    <property type="entry name" value="HTH_1"/>
    <property type="match status" value="1"/>
</dbReference>
<dbReference type="Proteomes" id="UP000541535">
    <property type="component" value="Unassembled WGS sequence"/>
</dbReference>
<dbReference type="Pfam" id="PF03466">
    <property type="entry name" value="LysR_substrate"/>
    <property type="match status" value="1"/>
</dbReference>
<evidence type="ECO:0000256" key="2">
    <source>
        <dbReference type="ARBA" id="ARBA00023015"/>
    </source>
</evidence>
<dbReference type="FunFam" id="1.10.10.10:FF:000001">
    <property type="entry name" value="LysR family transcriptional regulator"/>
    <property type="match status" value="1"/>
</dbReference>
<dbReference type="SUPFAM" id="SSF46785">
    <property type="entry name" value="Winged helix' DNA-binding domain"/>
    <property type="match status" value="1"/>
</dbReference>
<name>A0A7W5BBS1_9BURK</name>
<dbReference type="Gene3D" id="3.40.190.10">
    <property type="entry name" value="Periplasmic binding protein-like II"/>
    <property type="match status" value="2"/>
</dbReference>
<keyword evidence="2" id="KW-0805">Transcription regulation</keyword>
<dbReference type="AlphaFoldDB" id="A0A7W5BBS1"/>
<dbReference type="Gene3D" id="1.10.10.10">
    <property type="entry name" value="Winged helix-like DNA-binding domain superfamily/Winged helix DNA-binding domain"/>
    <property type="match status" value="1"/>
</dbReference>
<dbReference type="InterPro" id="IPR005119">
    <property type="entry name" value="LysR_subst-bd"/>
</dbReference>
<dbReference type="EMBL" id="JACHXD010000006">
    <property type="protein sequence ID" value="MBB3119415.1"/>
    <property type="molecule type" value="Genomic_DNA"/>
</dbReference>
<evidence type="ECO:0000256" key="1">
    <source>
        <dbReference type="ARBA" id="ARBA00009437"/>
    </source>
</evidence>
<dbReference type="InterPro" id="IPR036390">
    <property type="entry name" value="WH_DNA-bd_sf"/>
</dbReference>
<dbReference type="PROSITE" id="PS50931">
    <property type="entry name" value="HTH_LYSR"/>
    <property type="match status" value="1"/>
</dbReference>
<protein>
    <submittedName>
        <fullName evidence="6">DNA-binding transcriptional LysR family regulator</fullName>
    </submittedName>
</protein>
<organism evidence="6 7">
    <name type="scientific">Pseudoduganella violacea</name>
    <dbReference type="NCBI Taxonomy" id="1715466"/>
    <lineage>
        <taxon>Bacteria</taxon>
        <taxon>Pseudomonadati</taxon>
        <taxon>Pseudomonadota</taxon>
        <taxon>Betaproteobacteria</taxon>
        <taxon>Burkholderiales</taxon>
        <taxon>Oxalobacteraceae</taxon>
        <taxon>Telluria group</taxon>
        <taxon>Pseudoduganella</taxon>
    </lineage>
</organism>
<accession>A0A7W5BBS1</accession>
<dbReference type="CDD" id="cd08414">
    <property type="entry name" value="PBP2_LTTR_aromatics_like"/>
    <property type="match status" value="1"/>
</dbReference>
<evidence type="ECO:0000313" key="7">
    <source>
        <dbReference type="Proteomes" id="UP000541535"/>
    </source>
</evidence>
<reference evidence="6 7" key="1">
    <citation type="submission" date="2020-08" db="EMBL/GenBank/DDBJ databases">
        <title>Genomic Encyclopedia of Type Strains, Phase III (KMG-III): the genomes of soil and plant-associated and newly described type strains.</title>
        <authorList>
            <person name="Whitman W."/>
        </authorList>
    </citation>
    <scope>NUCLEOTIDE SEQUENCE [LARGE SCALE GENOMIC DNA]</scope>
    <source>
        <strain evidence="6 7">CECT 8897</strain>
    </source>
</reference>
<dbReference type="GO" id="GO:0032993">
    <property type="term" value="C:protein-DNA complex"/>
    <property type="evidence" value="ECO:0007669"/>
    <property type="project" value="TreeGrafter"/>
</dbReference>
<dbReference type="InterPro" id="IPR000847">
    <property type="entry name" value="LysR_HTH_N"/>
</dbReference>
<sequence>MELRHLRYFVAVAEELSFTRAAERLHIGQPPLSQQIQALEAEVGARLLERSKRWVRLTEAGKLFLADARRVLALSQQAVLTAQRAERGEAGELRIGFTFSTPFTPLFARVINLYRQRFPQVTLTLRELATLHQIDAIEAHELDLGFIRPPEVPIGEGIAITELRHDPLVLVLPTSSPLARKKRVAISELQGLPFVMYPKNAGTGIYPQIFRLCRAACFVPKIGMEAGEASTIIGLVAAGCGVSVLPDSFNRMHMEGVVYRPIADPAATTELWLAQRRTDRSPLVAAFIALAREAVNELDEMDALSRSPKKAGQAGRT</sequence>
<comment type="caution">
    <text evidence="6">The sequence shown here is derived from an EMBL/GenBank/DDBJ whole genome shotgun (WGS) entry which is preliminary data.</text>
</comment>
<feature type="domain" description="HTH lysR-type" evidence="5">
    <location>
        <begin position="1"/>
        <end position="58"/>
    </location>
</feature>
<evidence type="ECO:0000256" key="4">
    <source>
        <dbReference type="ARBA" id="ARBA00023163"/>
    </source>
</evidence>
<comment type="similarity">
    <text evidence="1">Belongs to the LysR transcriptional regulatory family.</text>
</comment>
<keyword evidence="4" id="KW-0804">Transcription</keyword>
<dbReference type="GO" id="GO:0003700">
    <property type="term" value="F:DNA-binding transcription factor activity"/>
    <property type="evidence" value="ECO:0007669"/>
    <property type="project" value="InterPro"/>
</dbReference>
<gene>
    <name evidence="6" type="ORF">FHS03_002467</name>
</gene>
<dbReference type="RefSeq" id="WP_183441257.1">
    <property type="nucleotide sequence ID" value="NZ_JACHXD010000006.1"/>
</dbReference>
<dbReference type="PANTHER" id="PTHR30346">
    <property type="entry name" value="TRANSCRIPTIONAL DUAL REGULATOR HCAR-RELATED"/>
    <property type="match status" value="1"/>
</dbReference>
<evidence type="ECO:0000259" key="5">
    <source>
        <dbReference type="PROSITE" id="PS50931"/>
    </source>
</evidence>
<proteinExistence type="inferred from homology"/>
<dbReference type="InterPro" id="IPR036388">
    <property type="entry name" value="WH-like_DNA-bd_sf"/>
</dbReference>
<evidence type="ECO:0000256" key="3">
    <source>
        <dbReference type="ARBA" id="ARBA00023125"/>
    </source>
</evidence>
<dbReference type="GO" id="GO:0003677">
    <property type="term" value="F:DNA binding"/>
    <property type="evidence" value="ECO:0007669"/>
    <property type="project" value="UniProtKB-KW"/>
</dbReference>
<evidence type="ECO:0000313" key="6">
    <source>
        <dbReference type="EMBL" id="MBB3119415.1"/>
    </source>
</evidence>
<dbReference type="PANTHER" id="PTHR30346:SF17">
    <property type="entry name" value="LYSR FAMILY TRANSCRIPTIONAL REGULATOR"/>
    <property type="match status" value="1"/>
</dbReference>
<keyword evidence="7" id="KW-1185">Reference proteome</keyword>
<keyword evidence="3 6" id="KW-0238">DNA-binding</keyword>
<dbReference type="SUPFAM" id="SSF53850">
    <property type="entry name" value="Periplasmic binding protein-like II"/>
    <property type="match status" value="1"/>
</dbReference>
<dbReference type="PRINTS" id="PR00039">
    <property type="entry name" value="HTHLYSR"/>
</dbReference>